<evidence type="ECO:0000313" key="2">
    <source>
        <dbReference type="EMBL" id="KAJ7349791.1"/>
    </source>
</evidence>
<proteinExistence type="predicted"/>
<sequence>MSYPAAYVPQPSWQIQRPSHFETGVVMVPAQHYRPVPDGRRELNLPPSLSRRTPRTRFGNQKAPANPSPVALSPLCRSWTLPQQNGHRHSEGRTSHGFSYHPAMLESDPTPRAAPLTLAQGQGHRRPRPPPLLLAPTTHPTLVPVQRPASNSNPQTVFQSESDAVHTRGRTVARAAPGRRDSQPSRNRGVTMGYTHPGPGRQ</sequence>
<evidence type="ECO:0000313" key="3">
    <source>
        <dbReference type="Proteomes" id="UP001218218"/>
    </source>
</evidence>
<feature type="region of interest" description="Disordered" evidence="1">
    <location>
        <begin position="36"/>
        <end position="202"/>
    </location>
</feature>
<protein>
    <submittedName>
        <fullName evidence="2">Uncharacterized protein</fullName>
    </submittedName>
</protein>
<keyword evidence="3" id="KW-1185">Reference proteome</keyword>
<gene>
    <name evidence="2" type="ORF">DFH08DRAFT_958751</name>
</gene>
<dbReference type="Proteomes" id="UP001218218">
    <property type="component" value="Unassembled WGS sequence"/>
</dbReference>
<dbReference type="AlphaFoldDB" id="A0AAD7A5E7"/>
<feature type="compositionally biased region" description="Low complexity" evidence="1">
    <location>
        <begin position="134"/>
        <end position="145"/>
    </location>
</feature>
<reference evidence="2" key="1">
    <citation type="submission" date="2023-03" db="EMBL/GenBank/DDBJ databases">
        <title>Massive genome expansion in bonnet fungi (Mycena s.s.) driven by repeated elements and novel gene families across ecological guilds.</title>
        <authorList>
            <consortium name="Lawrence Berkeley National Laboratory"/>
            <person name="Harder C.B."/>
            <person name="Miyauchi S."/>
            <person name="Viragh M."/>
            <person name="Kuo A."/>
            <person name="Thoen E."/>
            <person name="Andreopoulos B."/>
            <person name="Lu D."/>
            <person name="Skrede I."/>
            <person name="Drula E."/>
            <person name="Henrissat B."/>
            <person name="Morin E."/>
            <person name="Kohler A."/>
            <person name="Barry K."/>
            <person name="LaButti K."/>
            <person name="Morin E."/>
            <person name="Salamov A."/>
            <person name="Lipzen A."/>
            <person name="Mereny Z."/>
            <person name="Hegedus B."/>
            <person name="Baldrian P."/>
            <person name="Stursova M."/>
            <person name="Weitz H."/>
            <person name="Taylor A."/>
            <person name="Grigoriev I.V."/>
            <person name="Nagy L.G."/>
            <person name="Martin F."/>
            <person name="Kauserud H."/>
        </authorList>
    </citation>
    <scope>NUCLEOTIDE SEQUENCE</scope>
    <source>
        <strain evidence="2">CBHHK002</strain>
    </source>
</reference>
<feature type="compositionally biased region" description="Polar residues" evidence="1">
    <location>
        <begin position="148"/>
        <end position="162"/>
    </location>
</feature>
<evidence type="ECO:0000256" key="1">
    <source>
        <dbReference type="SAM" id="MobiDB-lite"/>
    </source>
</evidence>
<comment type="caution">
    <text evidence="2">The sequence shown here is derived from an EMBL/GenBank/DDBJ whole genome shotgun (WGS) entry which is preliminary data.</text>
</comment>
<dbReference type="EMBL" id="JARIHO010000015">
    <property type="protein sequence ID" value="KAJ7349791.1"/>
    <property type="molecule type" value="Genomic_DNA"/>
</dbReference>
<accession>A0AAD7A5E7</accession>
<name>A0AAD7A5E7_9AGAR</name>
<organism evidence="2 3">
    <name type="scientific">Mycena albidolilacea</name>
    <dbReference type="NCBI Taxonomy" id="1033008"/>
    <lineage>
        <taxon>Eukaryota</taxon>
        <taxon>Fungi</taxon>
        <taxon>Dikarya</taxon>
        <taxon>Basidiomycota</taxon>
        <taxon>Agaricomycotina</taxon>
        <taxon>Agaricomycetes</taxon>
        <taxon>Agaricomycetidae</taxon>
        <taxon>Agaricales</taxon>
        <taxon>Marasmiineae</taxon>
        <taxon>Mycenaceae</taxon>
        <taxon>Mycena</taxon>
    </lineage>
</organism>